<keyword evidence="1" id="KW-0472">Membrane</keyword>
<comment type="caution">
    <text evidence="3">The sequence shown here is derived from an EMBL/GenBank/DDBJ whole genome shotgun (WGS) entry which is preliminary data.</text>
</comment>
<proteinExistence type="predicted"/>
<dbReference type="PANTHER" id="PTHR30441">
    <property type="entry name" value="DUF748 DOMAIN-CONTAINING PROTEIN"/>
    <property type="match status" value="1"/>
</dbReference>
<gene>
    <name evidence="3" type="ORF">ACFOSU_11790</name>
</gene>
<name>A0ABV7EPC4_9GAMM</name>
<dbReference type="EMBL" id="JBHRSS010000004">
    <property type="protein sequence ID" value="MFC3104568.1"/>
    <property type="molecule type" value="Genomic_DNA"/>
</dbReference>
<dbReference type="RefSeq" id="WP_380689828.1">
    <property type="nucleotide sequence ID" value="NZ_JBHRSS010000004.1"/>
</dbReference>
<protein>
    <submittedName>
        <fullName evidence="3">AsmA family protein</fullName>
    </submittedName>
</protein>
<keyword evidence="1" id="KW-0812">Transmembrane</keyword>
<dbReference type="Pfam" id="PF05170">
    <property type="entry name" value="AsmA"/>
    <property type="match status" value="1"/>
</dbReference>
<accession>A0ABV7EPC4</accession>
<dbReference type="InterPro" id="IPR007844">
    <property type="entry name" value="AsmA"/>
</dbReference>
<keyword evidence="1" id="KW-1133">Transmembrane helix</keyword>
<dbReference type="InterPro" id="IPR052894">
    <property type="entry name" value="AsmA-related"/>
</dbReference>
<evidence type="ECO:0000259" key="2">
    <source>
        <dbReference type="Pfam" id="PF05170"/>
    </source>
</evidence>
<evidence type="ECO:0000256" key="1">
    <source>
        <dbReference type="SAM" id="Phobius"/>
    </source>
</evidence>
<sequence>MKRGRKIGIGIGGLIVVVLVVVVLLLTFFDWNRVKPMINEQVSAALHRPFAIRGDLGLDWERQRDAGGFKAWVPWPHVHAEDVMLGNPESFDEKTMATVKRVDVWLSPLPLLSQRVSIPRIQVAGADADLIRRADGKDNWTFDLGSEETPKEDAAPSAWTVSMDALVFDQGNVHFQDATLDADFEIQVDPLGKAVPFSQITGAADDDADVNVGDYVFGWKIDGRYKGAPLSGSGKLGGVLAMQSADQPFPVQADVRSGSTRVQVAGTITQPLNFGGADLDLSFSGQSLDNLYALTGITLPATPPYSTHGHLQVKFDTAKGSRFAYRDFGGQIGDSDIGGTLVYDQAGARPKLSGDVVSKQLRFADLAPLIGADSNEHKEERGVESRQPADKVLPVEEFNTERWSDMDADVKFRAKRIEHGDTLPLTDLHTHLVLNDGTLLLDPLSFGVAGGNLNTTLRLSGNESPMKGRVDLHARRMQLDQMVPAVEALDGSLGQINGDATFSGTGNSVAALLGGGDGRLTVLINRGAISRNLMELAGLNVGNFIVGKLFGDEQVKINCAAADIPIKKGLATPNVFVFDTENAIINITGDTDFATEDLDLTITPKSKGPRLFTLRSPLYVHGTFANPSPGVEAKPLLARGAAAVALGVVATPAASLLALISPTSGEENQCAPVLQQIKAAEKKSGGSGS</sequence>
<organism evidence="3 4">
    <name type="scientific">Salinisphaera aquimarina</name>
    <dbReference type="NCBI Taxonomy" id="2094031"/>
    <lineage>
        <taxon>Bacteria</taxon>
        <taxon>Pseudomonadati</taxon>
        <taxon>Pseudomonadota</taxon>
        <taxon>Gammaproteobacteria</taxon>
        <taxon>Salinisphaerales</taxon>
        <taxon>Salinisphaeraceae</taxon>
        <taxon>Salinisphaera</taxon>
    </lineage>
</organism>
<dbReference type="PANTHER" id="PTHR30441:SF9">
    <property type="entry name" value="ASMA FAMILY PROTEIN YHJG"/>
    <property type="match status" value="1"/>
</dbReference>
<dbReference type="Proteomes" id="UP001595462">
    <property type="component" value="Unassembled WGS sequence"/>
</dbReference>
<evidence type="ECO:0000313" key="3">
    <source>
        <dbReference type="EMBL" id="MFC3104568.1"/>
    </source>
</evidence>
<evidence type="ECO:0000313" key="4">
    <source>
        <dbReference type="Proteomes" id="UP001595462"/>
    </source>
</evidence>
<reference evidence="4" key="1">
    <citation type="journal article" date="2019" name="Int. J. Syst. Evol. Microbiol.">
        <title>The Global Catalogue of Microorganisms (GCM) 10K type strain sequencing project: providing services to taxonomists for standard genome sequencing and annotation.</title>
        <authorList>
            <consortium name="The Broad Institute Genomics Platform"/>
            <consortium name="The Broad Institute Genome Sequencing Center for Infectious Disease"/>
            <person name="Wu L."/>
            <person name="Ma J."/>
        </authorList>
    </citation>
    <scope>NUCLEOTIDE SEQUENCE [LARGE SCALE GENOMIC DNA]</scope>
    <source>
        <strain evidence="4">KCTC 52640</strain>
    </source>
</reference>
<feature type="transmembrane region" description="Helical" evidence="1">
    <location>
        <begin position="7"/>
        <end position="29"/>
    </location>
</feature>
<feature type="domain" description="AsmA" evidence="2">
    <location>
        <begin position="1"/>
        <end position="574"/>
    </location>
</feature>
<keyword evidence="4" id="KW-1185">Reference proteome</keyword>